<reference evidence="2" key="1">
    <citation type="journal article" date="2023" name="Science">
        <title>Genome structures resolve the early diversification of teleost fishes.</title>
        <authorList>
            <person name="Parey E."/>
            <person name="Louis A."/>
            <person name="Montfort J."/>
            <person name="Bouchez O."/>
            <person name="Roques C."/>
            <person name="Iampietro C."/>
            <person name="Lluch J."/>
            <person name="Castinel A."/>
            <person name="Donnadieu C."/>
            <person name="Desvignes T."/>
            <person name="Floi Bucao C."/>
            <person name="Jouanno E."/>
            <person name="Wen M."/>
            <person name="Mejri S."/>
            <person name="Dirks R."/>
            <person name="Jansen H."/>
            <person name="Henkel C."/>
            <person name="Chen W.J."/>
            <person name="Zahm M."/>
            <person name="Cabau C."/>
            <person name="Klopp C."/>
            <person name="Thompson A.W."/>
            <person name="Robinson-Rechavi M."/>
            <person name="Braasch I."/>
            <person name="Lecointre G."/>
            <person name="Bobe J."/>
            <person name="Postlethwait J.H."/>
            <person name="Berthelot C."/>
            <person name="Roest Crollius H."/>
            <person name="Guiguen Y."/>
        </authorList>
    </citation>
    <scope>NUCLEOTIDE SEQUENCE</scope>
    <source>
        <strain evidence="2">WJC10195</strain>
    </source>
</reference>
<evidence type="ECO:0000313" key="2">
    <source>
        <dbReference type="EMBL" id="KAJ8365796.1"/>
    </source>
</evidence>
<protein>
    <submittedName>
        <fullName evidence="2">Uncharacterized protein</fullName>
    </submittedName>
</protein>
<dbReference type="AlphaFoldDB" id="A0A9Q1J4H0"/>
<organism evidence="2 3">
    <name type="scientific">Synaphobranchus kaupii</name>
    <name type="common">Kaup's arrowtooth eel</name>
    <dbReference type="NCBI Taxonomy" id="118154"/>
    <lineage>
        <taxon>Eukaryota</taxon>
        <taxon>Metazoa</taxon>
        <taxon>Chordata</taxon>
        <taxon>Craniata</taxon>
        <taxon>Vertebrata</taxon>
        <taxon>Euteleostomi</taxon>
        <taxon>Actinopterygii</taxon>
        <taxon>Neopterygii</taxon>
        <taxon>Teleostei</taxon>
        <taxon>Anguilliformes</taxon>
        <taxon>Synaphobranchidae</taxon>
        <taxon>Synaphobranchus</taxon>
    </lineage>
</organism>
<gene>
    <name evidence="2" type="ORF">SKAU_G00146270</name>
</gene>
<accession>A0A9Q1J4H0</accession>
<sequence>MPGVQVSGLELRPCQWAAPRSTAARPLSGVRPRHQPWKTENPPGTVWRRSGPCDLGSELGCAPAFFRRNVGQSHSHVPQLL</sequence>
<name>A0A9Q1J4H0_SYNKA</name>
<keyword evidence="3" id="KW-1185">Reference proteome</keyword>
<evidence type="ECO:0000313" key="3">
    <source>
        <dbReference type="Proteomes" id="UP001152622"/>
    </source>
</evidence>
<evidence type="ECO:0000256" key="1">
    <source>
        <dbReference type="SAM" id="MobiDB-lite"/>
    </source>
</evidence>
<proteinExistence type="predicted"/>
<dbReference type="EMBL" id="JAINUF010000004">
    <property type="protein sequence ID" value="KAJ8365796.1"/>
    <property type="molecule type" value="Genomic_DNA"/>
</dbReference>
<comment type="caution">
    <text evidence="2">The sequence shown here is derived from an EMBL/GenBank/DDBJ whole genome shotgun (WGS) entry which is preliminary data.</text>
</comment>
<feature type="region of interest" description="Disordered" evidence="1">
    <location>
        <begin position="20"/>
        <end position="49"/>
    </location>
</feature>
<dbReference type="Proteomes" id="UP001152622">
    <property type="component" value="Chromosome 4"/>
</dbReference>